<dbReference type="Proteomes" id="UP000472267">
    <property type="component" value="Chromosome 8"/>
</dbReference>
<dbReference type="InterPro" id="IPR033116">
    <property type="entry name" value="TRYPSIN_SER"/>
</dbReference>
<gene>
    <name evidence="9" type="primary">zgc:123217</name>
</gene>
<evidence type="ECO:0000313" key="10">
    <source>
        <dbReference type="Proteomes" id="UP000472267"/>
    </source>
</evidence>
<dbReference type="Pfam" id="PF00089">
    <property type="entry name" value="Trypsin"/>
    <property type="match status" value="1"/>
</dbReference>
<dbReference type="SUPFAM" id="SSF50494">
    <property type="entry name" value="Trypsin-like serine proteases"/>
    <property type="match status" value="1"/>
</dbReference>
<dbReference type="FunFam" id="2.40.10.10:FF:000024">
    <property type="entry name" value="Serine protease 53"/>
    <property type="match status" value="1"/>
</dbReference>
<organism evidence="9 10">
    <name type="scientific">Salarias fasciatus</name>
    <name type="common">Jewelled blenny</name>
    <name type="synonym">Blennius fasciatus</name>
    <dbReference type="NCBI Taxonomy" id="181472"/>
    <lineage>
        <taxon>Eukaryota</taxon>
        <taxon>Metazoa</taxon>
        <taxon>Chordata</taxon>
        <taxon>Craniata</taxon>
        <taxon>Vertebrata</taxon>
        <taxon>Euteleostomi</taxon>
        <taxon>Actinopterygii</taxon>
        <taxon>Neopterygii</taxon>
        <taxon>Teleostei</taxon>
        <taxon>Neoteleostei</taxon>
        <taxon>Acanthomorphata</taxon>
        <taxon>Ovalentaria</taxon>
        <taxon>Blenniimorphae</taxon>
        <taxon>Blenniiformes</taxon>
        <taxon>Blennioidei</taxon>
        <taxon>Blenniidae</taxon>
        <taxon>Salariinae</taxon>
        <taxon>Salarias</taxon>
    </lineage>
</organism>
<evidence type="ECO:0000256" key="5">
    <source>
        <dbReference type="ARBA" id="ARBA00023157"/>
    </source>
</evidence>
<feature type="domain" description="Peptidase S1" evidence="8">
    <location>
        <begin position="34"/>
        <end position="267"/>
    </location>
</feature>
<keyword evidence="3 6" id="KW-0378">Hydrolase</keyword>
<dbReference type="PANTHER" id="PTHR24252:SF16">
    <property type="entry name" value="TRANSMEMBRANE SERINE PROTEASE 15"/>
    <property type="match status" value="1"/>
</dbReference>
<feature type="signal peptide" evidence="7">
    <location>
        <begin position="1"/>
        <end position="22"/>
    </location>
</feature>
<dbReference type="InParanoid" id="A0A672JQ54"/>
<dbReference type="OMA" id="FNATSCW"/>
<dbReference type="OrthoDB" id="10051896at2759"/>
<dbReference type="PRINTS" id="PR00722">
    <property type="entry name" value="CHYMOTRYPSIN"/>
</dbReference>
<evidence type="ECO:0000256" key="2">
    <source>
        <dbReference type="ARBA" id="ARBA00022729"/>
    </source>
</evidence>
<dbReference type="PROSITE" id="PS00134">
    <property type="entry name" value="TRYPSIN_HIS"/>
    <property type="match status" value="1"/>
</dbReference>
<dbReference type="AlphaFoldDB" id="A0A672JQ54"/>
<name>A0A672JQ54_SALFA</name>
<dbReference type="InterPro" id="IPR001254">
    <property type="entry name" value="Trypsin_dom"/>
</dbReference>
<keyword evidence="1 6" id="KW-0645">Protease</keyword>
<evidence type="ECO:0000256" key="1">
    <source>
        <dbReference type="ARBA" id="ARBA00022670"/>
    </source>
</evidence>
<keyword evidence="2 7" id="KW-0732">Signal</keyword>
<dbReference type="SMART" id="SM00020">
    <property type="entry name" value="Tryp_SPc"/>
    <property type="match status" value="1"/>
</dbReference>
<evidence type="ECO:0000259" key="8">
    <source>
        <dbReference type="PROSITE" id="PS50240"/>
    </source>
</evidence>
<keyword evidence="10" id="KW-1185">Reference proteome</keyword>
<dbReference type="InterPro" id="IPR018114">
    <property type="entry name" value="TRYPSIN_HIS"/>
</dbReference>
<reference evidence="9" key="2">
    <citation type="submission" date="2025-08" db="UniProtKB">
        <authorList>
            <consortium name="Ensembl"/>
        </authorList>
    </citation>
    <scope>IDENTIFICATION</scope>
</reference>
<dbReference type="GO" id="GO:0004252">
    <property type="term" value="F:serine-type endopeptidase activity"/>
    <property type="evidence" value="ECO:0007669"/>
    <property type="project" value="InterPro"/>
</dbReference>
<dbReference type="PROSITE" id="PS50240">
    <property type="entry name" value="TRYPSIN_DOM"/>
    <property type="match status" value="1"/>
</dbReference>
<feature type="chain" id="PRO_5025598560" evidence="7">
    <location>
        <begin position="23"/>
        <end position="321"/>
    </location>
</feature>
<proteinExistence type="predicted"/>
<dbReference type="PANTHER" id="PTHR24252">
    <property type="entry name" value="ACROSIN-RELATED"/>
    <property type="match status" value="1"/>
</dbReference>
<dbReference type="PROSITE" id="PS00135">
    <property type="entry name" value="TRYPSIN_SER"/>
    <property type="match status" value="1"/>
</dbReference>
<accession>A0A672JQ54</accession>
<evidence type="ECO:0000256" key="7">
    <source>
        <dbReference type="SAM" id="SignalP"/>
    </source>
</evidence>
<dbReference type="InterPro" id="IPR043504">
    <property type="entry name" value="Peptidase_S1_PA_chymotrypsin"/>
</dbReference>
<dbReference type="Ensembl" id="ENSSFAT00005057012.1">
    <property type="protein sequence ID" value="ENSSFAP00005055317.1"/>
    <property type="gene ID" value="ENSSFAG00005026245.1"/>
</dbReference>
<dbReference type="InterPro" id="IPR009003">
    <property type="entry name" value="Peptidase_S1_PA"/>
</dbReference>
<evidence type="ECO:0000256" key="4">
    <source>
        <dbReference type="ARBA" id="ARBA00022825"/>
    </source>
</evidence>
<keyword evidence="4 6" id="KW-0720">Serine protease</keyword>
<evidence type="ECO:0000313" key="9">
    <source>
        <dbReference type="Ensembl" id="ENSSFAP00005055317.1"/>
    </source>
</evidence>
<evidence type="ECO:0000256" key="6">
    <source>
        <dbReference type="RuleBase" id="RU363034"/>
    </source>
</evidence>
<reference evidence="9" key="3">
    <citation type="submission" date="2025-09" db="UniProtKB">
        <authorList>
            <consortium name="Ensembl"/>
        </authorList>
    </citation>
    <scope>IDENTIFICATION</scope>
</reference>
<keyword evidence="5" id="KW-1015">Disulfide bond</keyword>
<protein>
    <submittedName>
        <fullName evidence="9">Testisin-like</fullName>
    </submittedName>
</protein>
<dbReference type="CDD" id="cd00190">
    <property type="entry name" value="Tryp_SPc"/>
    <property type="match status" value="1"/>
</dbReference>
<dbReference type="InterPro" id="IPR001314">
    <property type="entry name" value="Peptidase_S1A"/>
</dbReference>
<dbReference type="GO" id="GO:0006508">
    <property type="term" value="P:proteolysis"/>
    <property type="evidence" value="ECO:0007669"/>
    <property type="project" value="UniProtKB-KW"/>
</dbReference>
<dbReference type="Gene3D" id="2.40.10.10">
    <property type="entry name" value="Trypsin-like serine proteases"/>
    <property type="match status" value="1"/>
</dbReference>
<evidence type="ECO:0000256" key="3">
    <source>
        <dbReference type="ARBA" id="ARBA00022801"/>
    </source>
</evidence>
<reference evidence="9" key="1">
    <citation type="submission" date="2019-06" db="EMBL/GenBank/DDBJ databases">
        <authorList>
            <consortium name="Wellcome Sanger Institute Data Sharing"/>
        </authorList>
    </citation>
    <scope>NUCLEOTIDE SEQUENCE [LARGE SCALE GENOMIC DNA]</scope>
</reference>
<sequence length="321" mass="34032">MVPWTVCVLLLSAGLARTGSNAQECGQAPLSSRVVGGGDAPAGSWPWQVSMHVRGSHICAGTVIGEGWVLTAAHCIITRSVSEYTLYFGRNTQAGPNPNEVRRAVSQIIVHPNYNNTFLNNDVALMKLDTPVTYTNFIRPACLASNASHFNNATSCWATGWGRTAKDVSLPASSPLQEVQIPVIGNNQCACTYVPAEEANITAQMICAGQRNKGICQGDSGGPLQCKQNSTWIQAGIASFGIPCATGFPEVYARVSEFQAWITEQVAGASVGFVTYMSSGADPDATVVCRSTNAGSSTKFATELAFLVVLVKVLLQHILDT</sequence>